<evidence type="ECO:0000313" key="3">
    <source>
        <dbReference type="Proteomes" id="UP000327157"/>
    </source>
</evidence>
<sequence length="64" mass="7419">MMRKATRTRRVEMARESDDNRKRQREKATGRTTTLREGERESGSTNNSSLLLGFINPAYTMLNK</sequence>
<dbReference type="EMBL" id="SMOL01000458">
    <property type="protein sequence ID" value="KAB2612299.1"/>
    <property type="molecule type" value="Genomic_DNA"/>
</dbReference>
<reference evidence="3" key="2">
    <citation type="submission" date="2019-10" db="EMBL/GenBank/DDBJ databases">
        <title>A de novo genome assembly of a pear dwarfing rootstock.</title>
        <authorList>
            <person name="Wang F."/>
            <person name="Wang J."/>
            <person name="Li S."/>
            <person name="Zhang Y."/>
            <person name="Fang M."/>
            <person name="Ma L."/>
            <person name="Zhao Y."/>
            <person name="Jiang S."/>
        </authorList>
    </citation>
    <scope>NUCLEOTIDE SEQUENCE [LARGE SCALE GENOMIC DNA]</scope>
</reference>
<dbReference type="Proteomes" id="UP000327157">
    <property type="component" value="Chromosome 9"/>
</dbReference>
<accession>A0A5N5GA26</accession>
<evidence type="ECO:0000256" key="1">
    <source>
        <dbReference type="SAM" id="MobiDB-lite"/>
    </source>
</evidence>
<feature type="region of interest" description="Disordered" evidence="1">
    <location>
        <begin position="1"/>
        <end position="50"/>
    </location>
</feature>
<keyword evidence="3" id="KW-1185">Reference proteome</keyword>
<comment type="caution">
    <text evidence="2">The sequence shown here is derived from an EMBL/GenBank/DDBJ whole genome shotgun (WGS) entry which is preliminary data.</text>
</comment>
<name>A0A5N5GA26_9ROSA</name>
<protein>
    <submittedName>
        <fullName evidence="2">Uncharacterized protein</fullName>
    </submittedName>
</protein>
<proteinExistence type="predicted"/>
<reference evidence="2 3" key="3">
    <citation type="submission" date="2019-11" db="EMBL/GenBank/DDBJ databases">
        <title>A de novo genome assembly of a pear dwarfing rootstock.</title>
        <authorList>
            <person name="Wang F."/>
            <person name="Wang J."/>
            <person name="Li S."/>
            <person name="Zhang Y."/>
            <person name="Fang M."/>
            <person name="Ma L."/>
            <person name="Zhao Y."/>
            <person name="Jiang S."/>
        </authorList>
    </citation>
    <scope>NUCLEOTIDE SEQUENCE [LARGE SCALE GENOMIC DNA]</scope>
    <source>
        <strain evidence="2">S2</strain>
        <tissue evidence="2">Leaf</tissue>
    </source>
</reference>
<gene>
    <name evidence="2" type="ORF">D8674_034615</name>
</gene>
<dbReference type="AlphaFoldDB" id="A0A5N5GA26"/>
<feature type="compositionally biased region" description="Basic and acidic residues" evidence="1">
    <location>
        <begin position="9"/>
        <end position="42"/>
    </location>
</feature>
<reference evidence="2 3" key="1">
    <citation type="submission" date="2019-09" db="EMBL/GenBank/DDBJ databases">
        <authorList>
            <person name="Ou C."/>
        </authorList>
    </citation>
    <scope>NUCLEOTIDE SEQUENCE [LARGE SCALE GENOMIC DNA]</scope>
    <source>
        <strain evidence="2">S2</strain>
        <tissue evidence="2">Leaf</tissue>
    </source>
</reference>
<organism evidence="2 3">
    <name type="scientific">Pyrus ussuriensis x Pyrus communis</name>
    <dbReference type="NCBI Taxonomy" id="2448454"/>
    <lineage>
        <taxon>Eukaryota</taxon>
        <taxon>Viridiplantae</taxon>
        <taxon>Streptophyta</taxon>
        <taxon>Embryophyta</taxon>
        <taxon>Tracheophyta</taxon>
        <taxon>Spermatophyta</taxon>
        <taxon>Magnoliopsida</taxon>
        <taxon>eudicotyledons</taxon>
        <taxon>Gunneridae</taxon>
        <taxon>Pentapetalae</taxon>
        <taxon>rosids</taxon>
        <taxon>fabids</taxon>
        <taxon>Rosales</taxon>
        <taxon>Rosaceae</taxon>
        <taxon>Amygdaloideae</taxon>
        <taxon>Maleae</taxon>
        <taxon>Pyrus</taxon>
    </lineage>
</organism>
<evidence type="ECO:0000313" key="2">
    <source>
        <dbReference type="EMBL" id="KAB2612299.1"/>
    </source>
</evidence>